<keyword evidence="5" id="KW-0508">mRNA splicing</keyword>
<comment type="caution">
    <text evidence="9">The sequence shown here is derived from an EMBL/GenBank/DDBJ whole genome shotgun (WGS) entry which is preliminary data.</text>
</comment>
<feature type="region of interest" description="Disordered" evidence="7">
    <location>
        <begin position="155"/>
        <end position="178"/>
    </location>
</feature>
<dbReference type="InterPro" id="IPR034393">
    <property type="entry name" value="TatSF1-like"/>
</dbReference>
<dbReference type="EMBL" id="BSYO01000012">
    <property type="protein sequence ID" value="GMH13053.1"/>
    <property type="molecule type" value="Genomic_DNA"/>
</dbReference>
<evidence type="ECO:0000256" key="2">
    <source>
        <dbReference type="ARBA" id="ARBA00022664"/>
    </source>
</evidence>
<evidence type="ECO:0000313" key="9">
    <source>
        <dbReference type="EMBL" id="GMH13053.1"/>
    </source>
</evidence>
<proteinExistence type="inferred from homology"/>
<reference evidence="9" key="1">
    <citation type="submission" date="2023-05" db="EMBL/GenBank/DDBJ databases">
        <title>Nepenthes gracilis genome sequencing.</title>
        <authorList>
            <person name="Fukushima K."/>
        </authorList>
    </citation>
    <scope>NUCLEOTIDE SEQUENCE</scope>
    <source>
        <strain evidence="9">SING2019-196</strain>
    </source>
</reference>
<dbReference type="PROSITE" id="PS50102">
    <property type="entry name" value="RRM"/>
    <property type="match status" value="2"/>
</dbReference>
<dbReference type="GO" id="GO:0003723">
    <property type="term" value="F:RNA binding"/>
    <property type="evidence" value="ECO:0007669"/>
    <property type="project" value="UniProtKB-UniRule"/>
</dbReference>
<feature type="domain" description="RRM" evidence="8">
    <location>
        <begin position="275"/>
        <end position="362"/>
    </location>
</feature>
<dbReference type="InterPro" id="IPR035445">
    <property type="entry name" value="GYF-like_dom_sf"/>
</dbReference>
<dbReference type="CDD" id="cd12285">
    <property type="entry name" value="RRM3_RBM39_like"/>
    <property type="match status" value="1"/>
</dbReference>
<feature type="compositionally biased region" description="Low complexity" evidence="7">
    <location>
        <begin position="16"/>
        <end position="28"/>
    </location>
</feature>
<dbReference type="PANTHER" id="PTHR15608:SF0">
    <property type="entry name" value="HIV TAT-SPECIFIC FACTOR 1"/>
    <property type="match status" value="1"/>
</dbReference>
<comment type="similarity">
    <text evidence="1">Belongs to the HTATSF1 family.</text>
</comment>
<dbReference type="InterPro" id="IPR012677">
    <property type="entry name" value="Nucleotide-bd_a/b_plait_sf"/>
</dbReference>
<dbReference type="InterPro" id="IPR034392">
    <property type="entry name" value="TatSF1-like_RRM1"/>
</dbReference>
<feature type="compositionally biased region" description="Basic and acidic residues" evidence="7">
    <location>
        <begin position="232"/>
        <end position="247"/>
    </location>
</feature>
<dbReference type="SUPFAM" id="SSF54928">
    <property type="entry name" value="RNA-binding domain, RBD"/>
    <property type="match status" value="2"/>
</dbReference>
<keyword evidence="3" id="KW-0677">Repeat</keyword>
<sequence>MSSVDSSDYQHHHLQQSRPPQSQQQQQSTGADVYSPVIAEVGWYILGENQQNVGPYSIQELREHFQNGYLSESALVWSEGITDWQPVSSIPELMTGIYQQETEYPTSVPSGNDDEFEKWQKEVKKAEAEAEAEVEKLKNGCVSEIIGGFNQFAEVGGVDQDRPSTPPEGEEEFTDDDGTAYKWDRGLRAWVPQGTKTNGSEQYGPDDMTFFQEEEVFPTVNVDVALKMEEVDRSSEVVETKDSEESAKRKHPEKKAGKKEANKQPDSWFELKVNTNVYVSGLPEDVTAEEVVEAFSKCGIIKEDPDTKKPRVKIYFDRETGKQKGDALVTYLKEPSVALAMQILDGTPLRPGGKIPMSVTQARFEQKGDRFLVKQTDNRKKKKLKKVEEKMLGWGGRDDAKLIIPATVILSNMFTPDEMRSDLNLREELEADVREECMKLGLVDLVKVCESHPHGVVLVRYKDRKDAQKCIELMNGRWFGGRQVSAIEDDGSVNHSLIRDWNEEEERLEKFAAELEAE</sequence>
<dbReference type="Pfam" id="PF14237">
    <property type="entry name" value="GYF_2"/>
    <property type="match status" value="1"/>
</dbReference>
<evidence type="ECO:0000259" key="8">
    <source>
        <dbReference type="PROSITE" id="PS50102"/>
    </source>
</evidence>
<evidence type="ECO:0000256" key="6">
    <source>
        <dbReference type="PROSITE-ProRule" id="PRU00176"/>
    </source>
</evidence>
<evidence type="ECO:0000256" key="5">
    <source>
        <dbReference type="ARBA" id="ARBA00023187"/>
    </source>
</evidence>
<dbReference type="PANTHER" id="PTHR15608">
    <property type="entry name" value="SPLICING FACTOR U2AF-ASSOCIATED PROTEIN 2"/>
    <property type="match status" value="1"/>
</dbReference>
<keyword evidence="10" id="KW-1185">Reference proteome</keyword>
<evidence type="ECO:0000313" key="10">
    <source>
        <dbReference type="Proteomes" id="UP001279734"/>
    </source>
</evidence>
<dbReference type="Pfam" id="PF00076">
    <property type="entry name" value="RRM_1"/>
    <property type="match status" value="2"/>
</dbReference>
<dbReference type="CDD" id="cd12281">
    <property type="entry name" value="RRM1_TatSF1_like"/>
    <property type="match status" value="1"/>
</dbReference>
<evidence type="ECO:0000256" key="3">
    <source>
        <dbReference type="ARBA" id="ARBA00022737"/>
    </source>
</evidence>
<feature type="compositionally biased region" description="Acidic residues" evidence="7">
    <location>
        <begin position="168"/>
        <end position="178"/>
    </location>
</feature>
<dbReference type="GO" id="GO:0000398">
    <property type="term" value="P:mRNA splicing, via spliceosome"/>
    <property type="evidence" value="ECO:0007669"/>
    <property type="project" value="InterPro"/>
</dbReference>
<keyword evidence="4 6" id="KW-0694">RNA-binding</keyword>
<keyword evidence="2" id="KW-0507">mRNA processing</keyword>
<dbReference type="SUPFAM" id="SSF55277">
    <property type="entry name" value="GYF domain"/>
    <property type="match status" value="1"/>
</dbReference>
<dbReference type="InterPro" id="IPR025640">
    <property type="entry name" value="GYF_2"/>
</dbReference>
<evidence type="ECO:0000256" key="1">
    <source>
        <dbReference type="ARBA" id="ARBA00007747"/>
    </source>
</evidence>
<dbReference type="GO" id="GO:0005684">
    <property type="term" value="C:U2-type spliceosomal complex"/>
    <property type="evidence" value="ECO:0007669"/>
    <property type="project" value="TreeGrafter"/>
</dbReference>
<dbReference type="AlphaFoldDB" id="A0AAD3SKB7"/>
<protein>
    <recommendedName>
        <fullName evidence="8">RRM domain-containing protein</fullName>
    </recommendedName>
</protein>
<organism evidence="9 10">
    <name type="scientific">Nepenthes gracilis</name>
    <name type="common">Slender pitcher plant</name>
    <dbReference type="NCBI Taxonomy" id="150966"/>
    <lineage>
        <taxon>Eukaryota</taxon>
        <taxon>Viridiplantae</taxon>
        <taxon>Streptophyta</taxon>
        <taxon>Embryophyta</taxon>
        <taxon>Tracheophyta</taxon>
        <taxon>Spermatophyta</taxon>
        <taxon>Magnoliopsida</taxon>
        <taxon>eudicotyledons</taxon>
        <taxon>Gunneridae</taxon>
        <taxon>Pentapetalae</taxon>
        <taxon>Caryophyllales</taxon>
        <taxon>Nepenthaceae</taxon>
        <taxon>Nepenthes</taxon>
    </lineage>
</organism>
<dbReference type="GO" id="GO:0005686">
    <property type="term" value="C:U2 snRNP"/>
    <property type="evidence" value="ECO:0007669"/>
    <property type="project" value="TreeGrafter"/>
</dbReference>
<feature type="domain" description="RRM" evidence="8">
    <location>
        <begin position="406"/>
        <end position="484"/>
    </location>
</feature>
<dbReference type="InterPro" id="IPR000504">
    <property type="entry name" value="RRM_dom"/>
</dbReference>
<dbReference type="InterPro" id="IPR035979">
    <property type="entry name" value="RBD_domain_sf"/>
</dbReference>
<evidence type="ECO:0000256" key="4">
    <source>
        <dbReference type="ARBA" id="ARBA00022884"/>
    </source>
</evidence>
<feature type="compositionally biased region" description="Basic and acidic residues" evidence="7">
    <location>
        <begin position="254"/>
        <end position="263"/>
    </location>
</feature>
<dbReference type="SMART" id="SM00360">
    <property type="entry name" value="RRM"/>
    <property type="match status" value="2"/>
</dbReference>
<dbReference type="Gene3D" id="3.30.70.330">
    <property type="match status" value="2"/>
</dbReference>
<gene>
    <name evidence="9" type="ORF">Nepgr_014894</name>
</gene>
<feature type="region of interest" description="Disordered" evidence="7">
    <location>
        <begin position="1"/>
        <end position="32"/>
    </location>
</feature>
<dbReference type="Proteomes" id="UP001279734">
    <property type="component" value="Unassembled WGS sequence"/>
</dbReference>
<dbReference type="FunFam" id="3.30.70.330:FF:000105">
    <property type="entry name" value="HIV Tat-specific factor 1 homolog"/>
    <property type="match status" value="1"/>
</dbReference>
<feature type="region of interest" description="Disordered" evidence="7">
    <location>
        <begin position="232"/>
        <end position="264"/>
    </location>
</feature>
<evidence type="ECO:0000256" key="7">
    <source>
        <dbReference type="SAM" id="MobiDB-lite"/>
    </source>
</evidence>
<dbReference type="FunFam" id="3.30.70.330:FF:000329">
    <property type="entry name" value="splicing factor U2AF-associated protein 2"/>
    <property type="match status" value="1"/>
</dbReference>
<name>A0AAD3SKB7_NEPGR</name>
<accession>A0AAD3SKB7</accession>